<dbReference type="Gene3D" id="3.60.40.10">
    <property type="entry name" value="PPM-type phosphatase domain"/>
    <property type="match status" value="1"/>
</dbReference>
<proteinExistence type="predicted"/>
<protein>
    <recommendedName>
        <fullName evidence="1">PPM-type phosphatase domain-containing protein</fullName>
    </recommendedName>
</protein>
<dbReference type="Gramene" id="Psat03G0447300-T2">
    <property type="protein sequence ID" value="KAI5429897.1"/>
    <property type="gene ID" value="KIW84_034473"/>
</dbReference>
<evidence type="ECO:0000313" key="2">
    <source>
        <dbReference type="EMBL" id="KAI5429897.1"/>
    </source>
</evidence>
<dbReference type="InterPro" id="IPR001932">
    <property type="entry name" value="PPM-type_phosphatase-like_dom"/>
</dbReference>
<dbReference type="SUPFAM" id="SSF81606">
    <property type="entry name" value="PP2C-like"/>
    <property type="match status" value="1"/>
</dbReference>
<evidence type="ECO:0000313" key="3">
    <source>
        <dbReference type="Proteomes" id="UP001058974"/>
    </source>
</evidence>
<comment type="caution">
    <text evidence="2">The sequence shown here is derived from an EMBL/GenBank/DDBJ whole genome shotgun (WGS) entry which is preliminary data.</text>
</comment>
<dbReference type="SMART" id="SM00332">
    <property type="entry name" value="PP2Cc"/>
    <property type="match status" value="1"/>
</dbReference>
<keyword evidence="3" id="KW-1185">Reference proteome</keyword>
<gene>
    <name evidence="2" type="ORF">KIW84_034473</name>
</gene>
<dbReference type="Pfam" id="PF00481">
    <property type="entry name" value="PP2C"/>
    <property type="match status" value="1"/>
</dbReference>
<dbReference type="Proteomes" id="UP001058974">
    <property type="component" value="Chromosome 3"/>
</dbReference>
<reference evidence="2 3" key="1">
    <citation type="journal article" date="2022" name="Nat. Genet.">
        <title>Improved pea reference genome and pan-genome highlight genomic features and evolutionary characteristics.</title>
        <authorList>
            <person name="Yang T."/>
            <person name="Liu R."/>
            <person name="Luo Y."/>
            <person name="Hu S."/>
            <person name="Wang D."/>
            <person name="Wang C."/>
            <person name="Pandey M.K."/>
            <person name="Ge S."/>
            <person name="Xu Q."/>
            <person name="Li N."/>
            <person name="Li G."/>
            <person name="Huang Y."/>
            <person name="Saxena R.K."/>
            <person name="Ji Y."/>
            <person name="Li M."/>
            <person name="Yan X."/>
            <person name="He Y."/>
            <person name="Liu Y."/>
            <person name="Wang X."/>
            <person name="Xiang C."/>
            <person name="Varshney R.K."/>
            <person name="Ding H."/>
            <person name="Gao S."/>
            <person name="Zong X."/>
        </authorList>
    </citation>
    <scope>NUCLEOTIDE SEQUENCE [LARGE SCALE GENOMIC DNA]</scope>
    <source>
        <strain evidence="2 3">cv. Zhongwan 6</strain>
    </source>
</reference>
<feature type="domain" description="PPM-type phosphatase" evidence="1">
    <location>
        <begin position="134"/>
        <end position="446"/>
    </location>
</feature>
<dbReference type="PANTHER" id="PTHR13832:SF833">
    <property type="entry name" value="PROTEIN PHOSPHATASE 2C-LIKE PROTEIN"/>
    <property type="match status" value="1"/>
</dbReference>
<dbReference type="AlphaFoldDB" id="A0A9D4Y0E9"/>
<dbReference type="CDD" id="cd00143">
    <property type="entry name" value="PP2Cc"/>
    <property type="match status" value="1"/>
</dbReference>
<accession>A0A9D4Y0E9</accession>
<dbReference type="EMBL" id="JAMSHJ010000003">
    <property type="protein sequence ID" value="KAI5429897.1"/>
    <property type="molecule type" value="Genomic_DNA"/>
</dbReference>
<organism evidence="2 3">
    <name type="scientific">Pisum sativum</name>
    <name type="common">Garden pea</name>
    <name type="synonym">Lathyrus oleraceus</name>
    <dbReference type="NCBI Taxonomy" id="3888"/>
    <lineage>
        <taxon>Eukaryota</taxon>
        <taxon>Viridiplantae</taxon>
        <taxon>Streptophyta</taxon>
        <taxon>Embryophyta</taxon>
        <taxon>Tracheophyta</taxon>
        <taxon>Spermatophyta</taxon>
        <taxon>Magnoliopsida</taxon>
        <taxon>eudicotyledons</taxon>
        <taxon>Gunneridae</taxon>
        <taxon>Pentapetalae</taxon>
        <taxon>rosids</taxon>
        <taxon>fabids</taxon>
        <taxon>Fabales</taxon>
        <taxon>Fabaceae</taxon>
        <taxon>Papilionoideae</taxon>
        <taxon>50 kb inversion clade</taxon>
        <taxon>NPAAA clade</taxon>
        <taxon>Hologalegina</taxon>
        <taxon>IRL clade</taxon>
        <taxon>Fabeae</taxon>
        <taxon>Lathyrus</taxon>
    </lineage>
</organism>
<name>A0A9D4Y0E9_PEA</name>
<dbReference type="PROSITE" id="PS51746">
    <property type="entry name" value="PPM_2"/>
    <property type="match status" value="1"/>
</dbReference>
<dbReference type="PANTHER" id="PTHR13832">
    <property type="entry name" value="PROTEIN PHOSPHATASE 2C"/>
    <property type="match status" value="1"/>
</dbReference>
<dbReference type="GO" id="GO:0004722">
    <property type="term" value="F:protein serine/threonine phosphatase activity"/>
    <property type="evidence" value="ECO:0007669"/>
    <property type="project" value="InterPro"/>
</dbReference>
<dbReference type="InterPro" id="IPR015655">
    <property type="entry name" value="PP2C"/>
</dbReference>
<sequence>MSFSSVSSATVSANPLSTPSIILDDSNTVLDSSASFESFGSFVSTTAPWSRYDRGMDGDYVENDSEHEKMKQASKISLKNALSRVFSNAVFGKGSNFKKSDSGNGNGYGRLSCGTSLSGDDADGGGGGGGRDESLMVCENLDMARGKCGEDRVHIMISEDHGWVYVGIYDGFNGPDATDYLLKNMFSAVHDELKGFLCNRNGDNGQSFSHSYVLEALSEVMKKTEDAFLKIVDEMITSSPVLAMMGSCVLVMLMKGEHVYLMNVGDSRAVLGTRTGNHFQLTVDHNAQAREEIRRIRQEHPDDSYVVTNGRVKGYLNITRAFGAGFLKQPKQNDAMLESFKVDYIGESPYITCSPSLYHHRLCPNDKFLILSSDGLYQYLTNEEAVTKVELFTSTFPYENPAQLLIEEALSRAAKKYCMEFHELLEISQGERRRYHDDISVVIISLEGKIWHS</sequence>
<evidence type="ECO:0000259" key="1">
    <source>
        <dbReference type="PROSITE" id="PS51746"/>
    </source>
</evidence>
<dbReference type="InterPro" id="IPR036457">
    <property type="entry name" value="PPM-type-like_dom_sf"/>
</dbReference>